<dbReference type="InterPro" id="IPR017938">
    <property type="entry name" value="Riboflavin_synthase-like_b-brl"/>
</dbReference>
<feature type="binding site" evidence="7">
    <location>
        <position position="104"/>
    </location>
    <ligand>
        <name>FAD</name>
        <dbReference type="ChEBI" id="CHEBI:57692"/>
    </ligand>
</feature>
<feature type="domain" description="SH3" evidence="9">
    <location>
        <begin position="189"/>
        <end position="250"/>
    </location>
</feature>
<keyword evidence="5 7" id="KW-0274">FAD</keyword>
<evidence type="ECO:0000256" key="1">
    <source>
        <dbReference type="ARBA" id="ARBA00001974"/>
    </source>
</evidence>
<proteinExistence type="inferred from homology"/>
<dbReference type="InterPro" id="IPR017927">
    <property type="entry name" value="FAD-bd_FR_type"/>
</dbReference>
<keyword evidence="4 7" id="KW-0285">Flavoprotein</keyword>
<accession>A0A4P9W2E2</accession>
<evidence type="ECO:0000256" key="6">
    <source>
        <dbReference type="ARBA" id="ARBA00023002"/>
    </source>
</evidence>
<reference evidence="12" key="1">
    <citation type="journal article" date="2018" name="Nat. Microbiol.">
        <title>Leveraging single-cell genomics to expand the fungal tree of life.</title>
        <authorList>
            <person name="Ahrendt S.R."/>
            <person name="Quandt C.A."/>
            <person name="Ciobanu D."/>
            <person name="Clum A."/>
            <person name="Salamov A."/>
            <person name="Andreopoulos B."/>
            <person name="Cheng J.F."/>
            <person name="Woyke T."/>
            <person name="Pelin A."/>
            <person name="Henrissat B."/>
            <person name="Reynolds N.K."/>
            <person name="Benny G.L."/>
            <person name="Smith M.E."/>
            <person name="James T.Y."/>
            <person name="Grigoriev I.V."/>
        </authorList>
    </citation>
    <scope>NUCLEOTIDE SEQUENCE [LARGE SCALE GENOMIC DNA]</scope>
</reference>
<dbReference type="SUPFAM" id="SSF50044">
    <property type="entry name" value="SH3-domain"/>
    <property type="match status" value="1"/>
</dbReference>
<organism evidence="11 12">
    <name type="scientific">Blyttiomyces helicus</name>
    <dbReference type="NCBI Taxonomy" id="388810"/>
    <lineage>
        <taxon>Eukaryota</taxon>
        <taxon>Fungi</taxon>
        <taxon>Fungi incertae sedis</taxon>
        <taxon>Chytridiomycota</taxon>
        <taxon>Chytridiomycota incertae sedis</taxon>
        <taxon>Chytridiomycetes</taxon>
        <taxon>Chytridiomycetes incertae sedis</taxon>
        <taxon>Blyttiomyces</taxon>
    </lineage>
</organism>
<dbReference type="Proteomes" id="UP000269721">
    <property type="component" value="Unassembled WGS sequence"/>
</dbReference>
<dbReference type="PROSITE" id="PS50002">
    <property type="entry name" value="SH3"/>
    <property type="match status" value="1"/>
</dbReference>
<keyword evidence="12" id="KW-1185">Reference proteome</keyword>
<feature type="binding site" evidence="7">
    <location>
        <position position="119"/>
    </location>
    <ligand>
        <name>FAD</name>
        <dbReference type="ChEBI" id="CHEBI:57692"/>
    </ligand>
</feature>
<evidence type="ECO:0000259" key="9">
    <source>
        <dbReference type="PROSITE" id="PS50002"/>
    </source>
</evidence>
<gene>
    <name evidence="11" type="ORF">BDK51DRAFT_27093</name>
</gene>
<dbReference type="GO" id="GO:0016491">
    <property type="term" value="F:oxidoreductase activity"/>
    <property type="evidence" value="ECO:0007669"/>
    <property type="project" value="UniProtKB-KW"/>
</dbReference>
<evidence type="ECO:0000256" key="3">
    <source>
        <dbReference type="ARBA" id="ARBA00022443"/>
    </source>
</evidence>
<dbReference type="SUPFAM" id="SSF63380">
    <property type="entry name" value="Riboflavin synthase domain-like"/>
    <property type="match status" value="1"/>
</dbReference>
<comment type="similarity">
    <text evidence="2">Belongs to the flavoprotein pyridine nucleotide cytochrome reductase family.</text>
</comment>
<evidence type="ECO:0000256" key="8">
    <source>
        <dbReference type="PROSITE-ProRule" id="PRU00192"/>
    </source>
</evidence>
<evidence type="ECO:0000256" key="2">
    <source>
        <dbReference type="ARBA" id="ARBA00006105"/>
    </source>
</evidence>
<comment type="cofactor">
    <cofactor evidence="1 7">
        <name>FAD</name>
        <dbReference type="ChEBI" id="CHEBI:57692"/>
    </cofactor>
</comment>
<feature type="binding site" evidence="7">
    <location>
        <position position="126"/>
    </location>
    <ligand>
        <name>FAD</name>
        <dbReference type="ChEBI" id="CHEBI:57692"/>
    </ligand>
</feature>
<evidence type="ECO:0000259" key="10">
    <source>
        <dbReference type="PROSITE" id="PS51384"/>
    </source>
</evidence>
<evidence type="ECO:0000313" key="12">
    <source>
        <dbReference type="Proteomes" id="UP000269721"/>
    </source>
</evidence>
<keyword evidence="6" id="KW-0560">Oxidoreductase</keyword>
<dbReference type="Pfam" id="PF14604">
    <property type="entry name" value="SH3_9"/>
    <property type="match status" value="1"/>
</dbReference>
<feature type="binding site" evidence="7">
    <location>
        <position position="102"/>
    </location>
    <ligand>
        <name>FAD</name>
        <dbReference type="ChEBI" id="CHEBI:57692"/>
    </ligand>
</feature>
<dbReference type="PANTHER" id="PTHR19370">
    <property type="entry name" value="NADH-CYTOCHROME B5 REDUCTASE"/>
    <property type="match status" value="1"/>
</dbReference>
<feature type="binding site" evidence="7">
    <location>
        <position position="127"/>
    </location>
    <ligand>
        <name>FAD</name>
        <dbReference type="ChEBI" id="CHEBI:57692"/>
    </ligand>
</feature>
<dbReference type="OrthoDB" id="823504at2759"/>
<sequence length="375" mass="40644">MKSFPIEKLATLVVGEIVPSYSPHDSAFALNAVPAFDPFEYRRSALTEKSIVTSGTDGAYPVLRLRFCSLYPFDARNGQPRMFLPGQSVEILARIGSQSVSRYYTPVCGDLSAFEIHVKVYPEGRMSQFLRKQGPGQRQFKVRGPFGVPVIDPESPLTLAAHLPEDIVFITGGTGIAPFLQLLQYIMLPVLQPLTVLTPYEQTMSDELTLSRGDRVVTQDHYLDGWALGHNLTTGATGVFPLSVTSPLNGPRSRLTLLNAVHTPQDLIGLDLLEAAMLAHPDALEVHHFCDRGSGSIARDGVVGTVHAGKMDNTAVADVLADWAARILGGPLWNALAVVCGPRGFDGFAVDAVTELGVDGRVVRVLPADRVMDRM</sequence>
<dbReference type="InterPro" id="IPR001452">
    <property type="entry name" value="SH3_domain"/>
</dbReference>
<evidence type="ECO:0000256" key="4">
    <source>
        <dbReference type="ARBA" id="ARBA00022630"/>
    </source>
</evidence>
<evidence type="ECO:0000256" key="5">
    <source>
        <dbReference type="ARBA" id="ARBA00022827"/>
    </source>
</evidence>
<dbReference type="Gene3D" id="2.40.30.10">
    <property type="entry name" value="Translation factors"/>
    <property type="match status" value="1"/>
</dbReference>
<dbReference type="SUPFAM" id="SSF52343">
    <property type="entry name" value="Ferredoxin reductase-like, C-terminal NADP-linked domain"/>
    <property type="match status" value="2"/>
</dbReference>
<dbReference type="EMBL" id="KZ999564">
    <property type="protein sequence ID" value="RKO84948.1"/>
    <property type="molecule type" value="Genomic_DNA"/>
</dbReference>
<evidence type="ECO:0000256" key="7">
    <source>
        <dbReference type="PIRSR" id="PIRSR601834-1"/>
    </source>
</evidence>
<feature type="domain" description="FAD-binding FR-type" evidence="10">
    <location>
        <begin position="39"/>
        <end position="152"/>
    </location>
</feature>
<evidence type="ECO:0008006" key="13">
    <source>
        <dbReference type="Google" id="ProtNLM"/>
    </source>
</evidence>
<dbReference type="AlphaFoldDB" id="A0A4P9W2E2"/>
<dbReference type="InterPro" id="IPR008333">
    <property type="entry name" value="Cbr1-like_FAD-bd_dom"/>
</dbReference>
<dbReference type="PROSITE" id="PS51384">
    <property type="entry name" value="FAD_FR"/>
    <property type="match status" value="1"/>
</dbReference>
<keyword evidence="3 8" id="KW-0728">SH3 domain</keyword>
<dbReference type="Gene3D" id="3.40.50.80">
    <property type="entry name" value="Nucleotide-binding domain of ferredoxin-NADP reductase (FNR) module"/>
    <property type="match status" value="1"/>
</dbReference>
<dbReference type="Gene3D" id="2.30.30.40">
    <property type="entry name" value="SH3 Domains"/>
    <property type="match status" value="1"/>
</dbReference>
<dbReference type="InterPro" id="IPR001834">
    <property type="entry name" value="CBR-like"/>
</dbReference>
<dbReference type="InterPro" id="IPR039261">
    <property type="entry name" value="FNR_nucleotide-bd"/>
</dbReference>
<protein>
    <recommendedName>
        <fullName evidence="13">FAD-binding FR-type domain-containing protein</fullName>
    </recommendedName>
</protein>
<dbReference type="InterPro" id="IPR036028">
    <property type="entry name" value="SH3-like_dom_sf"/>
</dbReference>
<dbReference type="PRINTS" id="PR00371">
    <property type="entry name" value="FPNCR"/>
</dbReference>
<dbReference type="SMART" id="SM00326">
    <property type="entry name" value="SH3"/>
    <property type="match status" value="1"/>
</dbReference>
<dbReference type="Pfam" id="PF00970">
    <property type="entry name" value="FAD_binding_6"/>
    <property type="match status" value="1"/>
</dbReference>
<evidence type="ECO:0000313" key="11">
    <source>
        <dbReference type="EMBL" id="RKO84948.1"/>
    </source>
</evidence>
<dbReference type="InterPro" id="IPR001709">
    <property type="entry name" value="Flavoprot_Pyr_Nucl_cyt_Rdtase"/>
</dbReference>
<name>A0A4P9W2E2_9FUNG</name>